<dbReference type="Proteomes" id="UP001140453">
    <property type="component" value="Unassembled WGS sequence"/>
</dbReference>
<dbReference type="OrthoDB" id="4153865at2759"/>
<reference evidence="1" key="1">
    <citation type="submission" date="2022-10" db="EMBL/GenBank/DDBJ databases">
        <title>Tapping the CABI collections for fungal endophytes: first genome assemblies for Collariella, Neodidymelliopsis, Ascochyta clinopodiicola, Didymella pomorum, Didymosphaeria variabile, Neocosmospora piperis and Neocucurbitaria cava.</title>
        <authorList>
            <person name="Hill R."/>
        </authorList>
    </citation>
    <scope>NUCLEOTIDE SEQUENCE</scope>
    <source>
        <strain evidence="1">IMI 355082</strain>
    </source>
</reference>
<gene>
    <name evidence="1" type="ORF">N0V93_002912</name>
</gene>
<proteinExistence type="predicted"/>
<keyword evidence="2" id="KW-1185">Reference proteome</keyword>
<name>A0A9W8YZH5_9PEZI</name>
<evidence type="ECO:0000313" key="2">
    <source>
        <dbReference type="Proteomes" id="UP001140453"/>
    </source>
</evidence>
<dbReference type="AlphaFoldDB" id="A0A9W8YZH5"/>
<protein>
    <submittedName>
        <fullName evidence="1">Uncharacterized protein</fullName>
    </submittedName>
</protein>
<sequence>MTVIDAIEMKTTPMEVPKKLSPAMIQAPKIEDEEPEPEKPMSMVGLRGGVDGGDICCGLCAEEGKKAGRPMLM</sequence>
<dbReference type="EMBL" id="JAPEVB010000002">
    <property type="protein sequence ID" value="KAJ4393697.1"/>
    <property type="molecule type" value="Genomic_DNA"/>
</dbReference>
<evidence type="ECO:0000313" key="1">
    <source>
        <dbReference type="EMBL" id="KAJ4393697.1"/>
    </source>
</evidence>
<accession>A0A9W8YZH5</accession>
<organism evidence="1 2">
    <name type="scientific">Gnomoniopsis smithogilvyi</name>
    <dbReference type="NCBI Taxonomy" id="1191159"/>
    <lineage>
        <taxon>Eukaryota</taxon>
        <taxon>Fungi</taxon>
        <taxon>Dikarya</taxon>
        <taxon>Ascomycota</taxon>
        <taxon>Pezizomycotina</taxon>
        <taxon>Sordariomycetes</taxon>
        <taxon>Sordariomycetidae</taxon>
        <taxon>Diaporthales</taxon>
        <taxon>Gnomoniaceae</taxon>
        <taxon>Gnomoniopsis</taxon>
    </lineage>
</organism>
<comment type="caution">
    <text evidence="1">The sequence shown here is derived from an EMBL/GenBank/DDBJ whole genome shotgun (WGS) entry which is preliminary data.</text>
</comment>